<evidence type="ECO:0000313" key="2">
    <source>
        <dbReference type="Proteomes" id="UP000887577"/>
    </source>
</evidence>
<dbReference type="AlphaFoldDB" id="A0A914Y370"/>
<protein>
    <submittedName>
        <fullName evidence="3">Uncharacterized protein</fullName>
    </submittedName>
</protein>
<proteinExistence type="predicted"/>
<evidence type="ECO:0000313" key="3">
    <source>
        <dbReference type="WBParaSite" id="PSU_v2.g12218.t1"/>
    </source>
</evidence>
<dbReference type="WBParaSite" id="PSU_v2.g12218.t1">
    <property type="protein sequence ID" value="PSU_v2.g12218.t1"/>
    <property type="gene ID" value="PSU_v2.g12218"/>
</dbReference>
<feature type="compositionally biased region" description="Basic and acidic residues" evidence="1">
    <location>
        <begin position="406"/>
        <end position="415"/>
    </location>
</feature>
<reference evidence="3" key="1">
    <citation type="submission" date="2022-11" db="UniProtKB">
        <authorList>
            <consortium name="WormBaseParasite"/>
        </authorList>
    </citation>
    <scope>IDENTIFICATION</scope>
</reference>
<organism evidence="2 3">
    <name type="scientific">Panagrolaimus superbus</name>
    <dbReference type="NCBI Taxonomy" id="310955"/>
    <lineage>
        <taxon>Eukaryota</taxon>
        <taxon>Metazoa</taxon>
        <taxon>Ecdysozoa</taxon>
        <taxon>Nematoda</taxon>
        <taxon>Chromadorea</taxon>
        <taxon>Rhabditida</taxon>
        <taxon>Tylenchina</taxon>
        <taxon>Panagrolaimomorpha</taxon>
        <taxon>Panagrolaimoidea</taxon>
        <taxon>Panagrolaimidae</taxon>
        <taxon>Panagrolaimus</taxon>
    </lineage>
</organism>
<name>A0A914Y370_9BILA</name>
<keyword evidence="2" id="KW-1185">Reference proteome</keyword>
<dbReference type="Proteomes" id="UP000887577">
    <property type="component" value="Unplaced"/>
</dbReference>
<evidence type="ECO:0000256" key="1">
    <source>
        <dbReference type="SAM" id="MobiDB-lite"/>
    </source>
</evidence>
<accession>A0A914Y370</accession>
<feature type="region of interest" description="Disordered" evidence="1">
    <location>
        <begin position="378"/>
        <end position="424"/>
    </location>
</feature>
<sequence>MTKTTFQLLKLNNTHLLQRRTPKERANSESIQKGTLNALQVARNRLVQRARTFSVSQNYPEIGASSHEDEFYPLSPVCQASSANLFDYVSFDDEPSVLESRAALNKEQLPREQQNHLLACLTCGTTKFESSEYPAITEAYGGDITEPKTEVQKSQISETVSVSIEEAERPVTIEKSEIEQQSANTGYPIVTEAFTCPLNTIYPQRDADLTNLSEYVTFENGSDQLNDKLVSVKTIVTEKTDKWLIQENDHVKSEDKIVPQEQLIDENVQLPSISETQVYSQPPEVIITEVSDLTPQNEIPKYEITEHISFSETGEGSHRRVSQVIAAQKHIIISDEAPEMISAITNMDEPIIIECHDLTRAEEMPSKNLFDTISFESDSDDSGLGADSGSKRKSGLLCIPKSKKTKTSERIEKQRLSRNWSRNI</sequence>